<organism evidence="1">
    <name type="scientific">Schistocephalus solidus</name>
    <name type="common">Tapeworm</name>
    <dbReference type="NCBI Taxonomy" id="70667"/>
    <lineage>
        <taxon>Eukaryota</taxon>
        <taxon>Metazoa</taxon>
        <taxon>Spiralia</taxon>
        <taxon>Lophotrochozoa</taxon>
        <taxon>Platyhelminthes</taxon>
        <taxon>Cestoda</taxon>
        <taxon>Eucestoda</taxon>
        <taxon>Diphyllobothriidea</taxon>
        <taxon>Diphyllobothriidae</taxon>
        <taxon>Schistocephalus</taxon>
    </lineage>
</organism>
<accession>A0A0X3PAY6</accession>
<sequence>MQPRRMPLRDLLYLRRAKSLPDSFPEVAADGQALDVSASACVSRIRQTICTSDGSDEMLSALSLFDALTQLHRCLARHPHFQVAAPFSCSANWMKFSSRHWLAPYSAGIPTL</sequence>
<protein>
    <submittedName>
        <fullName evidence="1">Uncharacterized protein</fullName>
    </submittedName>
</protein>
<dbReference type="EMBL" id="GEEE01014357">
    <property type="protein sequence ID" value="JAP48868.1"/>
    <property type="molecule type" value="Transcribed_RNA"/>
</dbReference>
<reference evidence="1" key="1">
    <citation type="submission" date="2016-01" db="EMBL/GenBank/DDBJ databases">
        <title>Reference transcriptome for the parasite Schistocephalus solidus: insights into the molecular evolution of parasitism.</title>
        <authorList>
            <person name="Hebert F.O."/>
            <person name="Grambauer S."/>
            <person name="Barber I."/>
            <person name="Landry C.R."/>
            <person name="Aubin-Horth N."/>
        </authorList>
    </citation>
    <scope>NUCLEOTIDE SEQUENCE</scope>
</reference>
<proteinExistence type="predicted"/>
<dbReference type="AlphaFoldDB" id="A0A0X3PAY6"/>
<gene>
    <name evidence="1" type="ORF">TR120404</name>
</gene>
<evidence type="ECO:0000313" key="1">
    <source>
        <dbReference type="EMBL" id="JAP48868.1"/>
    </source>
</evidence>
<name>A0A0X3PAY6_SCHSO</name>